<comment type="caution">
    <text evidence="1">The sequence shown here is derived from an EMBL/GenBank/DDBJ whole genome shotgun (WGS) entry which is preliminary data.</text>
</comment>
<evidence type="ECO:0000313" key="1">
    <source>
        <dbReference type="EMBL" id="KPM49765.1"/>
    </source>
</evidence>
<reference evidence="1 2" key="1">
    <citation type="submission" date="2015-07" db="EMBL/GenBank/DDBJ databases">
        <title>The draft genome sequence of Leadbetterella sp. JN14-9.</title>
        <authorList>
            <person name="Liu Y."/>
            <person name="Du J."/>
            <person name="Shao Z."/>
        </authorList>
    </citation>
    <scope>NUCLEOTIDE SEQUENCE [LARGE SCALE GENOMIC DNA]</scope>
    <source>
        <strain evidence="1 2">JN14-9</strain>
    </source>
</reference>
<dbReference type="AlphaFoldDB" id="A0A0P7BFW9"/>
<organism evidence="1 2">
    <name type="scientific">Jiulongibacter sediminis</name>
    <dbReference type="NCBI Taxonomy" id="1605367"/>
    <lineage>
        <taxon>Bacteria</taxon>
        <taxon>Pseudomonadati</taxon>
        <taxon>Bacteroidota</taxon>
        <taxon>Cytophagia</taxon>
        <taxon>Cytophagales</taxon>
        <taxon>Leadbetterellaceae</taxon>
        <taxon>Jiulongibacter</taxon>
    </lineage>
</organism>
<sequence length="218" mass="24986">MSVSGWVNINNNGISLIPTFSLGKPSMLVDLSLKKKRLSFIPQFRYNLQDQKPWNFILWSRYRLIDQGKFTMQLGAFSSIVFKEQLVQLNGIDQYMVGTTRFLIGEIIPAYQLNQNSQISLYYMYTKGLAGASNYNLGSIQGTFNSLINFGKQRIDWSPKFYYLKVGDTPQQGSYFYSYLQISREGFPISVNTIQNIALKSTINASIFNWNVGLSYHL</sequence>
<dbReference type="STRING" id="1605367.AFM12_04090"/>
<evidence type="ECO:0008006" key="3">
    <source>
        <dbReference type="Google" id="ProtNLM"/>
    </source>
</evidence>
<proteinExistence type="predicted"/>
<dbReference type="EMBL" id="LGTQ01000005">
    <property type="protein sequence ID" value="KPM49765.1"/>
    <property type="molecule type" value="Genomic_DNA"/>
</dbReference>
<gene>
    <name evidence="1" type="ORF">AFM12_04090</name>
</gene>
<evidence type="ECO:0000313" key="2">
    <source>
        <dbReference type="Proteomes" id="UP000050454"/>
    </source>
</evidence>
<dbReference type="Proteomes" id="UP000050454">
    <property type="component" value="Unassembled WGS sequence"/>
</dbReference>
<keyword evidence="2" id="KW-1185">Reference proteome</keyword>
<accession>A0A0P7BFW9</accession>
<protein>
    <recommendedName>
        <fullName evidence="3">Outer membrane protein beta-barrel domain-containing protein</fullName>
    </recommendedName>
</protein>
<name>A0A0P7BFW9_9BACT</name>